<evidence type="ECO:0000256" key="5">
    <source>
        <dbReference type="SAM" id="MobiDB-lite"/>
    </source>
</evidence>
<evidence type="ECO:0000259" key="8">
    <source>
        <dbReference type="Pfam" id="PF02932"/>
    </source>
</evidence>
<organism evidence="9 10">
    <name type="scientific">Aplysia californica</name>
    <name type="common">California sea hare</name>
    <dbReference type="NCBI Taxonomy" id="6500"/>
    <lineage>
        <taxon>Eukaryota</taxon>
        <taxon>Metazoa</taxon>
        <taxon>Spiralia</taxon>
        <taxon>Lophotrochozoa</taxon>
        <taxon>Mollusca</taxon>
        <taxon>Gastropoda</taxon>
        <taxon>Heterobranchia</taxon>
        <taxon>Euthyneura</taxon>
        <taxon>Tectipleura</taxon>
        <taxon>Aplysiida</taxon>
        <taxon>Aplysioidea</taxon>
        <taxon>Aplysiidae</taxon>
        <taxon>Aplysia</taxon>
    </lineage>
</organism>
<keyword evidence="9" id="KW-1185">Reference proteome</keyword>
<feature type="transmembrane region" description="Helical" evidence="6">
    <location>
        <begin position="90"/>
        <end position="113"/>
    </location>
</feature>
<feature type="domain" description="Neurotransmitter-gated ion-channel transmembrane" evidence="8">
    <location>
        <begin position="95"/>
        <end position="309"/>
    </location>
</feature>
<reference evidence="10" key="1">
    <citation type="submission" date="2025-08" db="UniProtKB">
        <authorList>
            <consortium name="RefSeq"/>
        </authorList>
    </citation>
    <scope>IDENTIFICATION</scope>
</reference>
<evidence type="ECO:0000313" key="10">
    <source>
        <dbReference type="RefSeq" id="XP_005097365.1"/>
    </source>
</evidence>
<gene>
    <name evidence="10" type="primary">LOC101856262</name>
</gene>
<dbReference type="Pfam" id="PF02931">
    <property type="entry name" value="Neur_chan_LBD"/>
    <property type="match status" value="1"/>
</dbReference>
<evidence type="ECO:0000313" key="9">
    <source>
        <dbReference type="Proteomes" id="UP000694888"/>
    </source>
</evidence>
<dbReference type="SUPFAM" id="SSF63712">
    <property type="entry name" value="Nicotinic receptor ligand binding domain-like"/>
    <property type="match status" value="1"/>
</dbReference>
<accession>A0ABM0JMT4</accession>
<dbReference type="InterPro" id="IPR006201">
    <property type="entry name" value="Neur_channel"/>
</dbReference>
<dbReference type="InterPro" id="IPR036719">
    <property type="entry name" value="Neuro-gated_channel_TM_sf"/>
</dbReference>
<keyword evidence="4 6" id="KW-0472">Membrane</keyword>
<protein>
    <submittedName>
        <fullName evidence="10">Neuronal acetylcholine receptor subunit beta-3-like</fullName>
    </submittedName>
</protein>
<feature type="domain" description="Neurotransmitter-gated ion-channel ligand-binding" evidence="7">
    <location>
        <begin position="14"/>
        <end position="88"/>
    </location>
</feature>
<proteinExistence type="predicted"/>
<dbReference type="Pfam" id="PF02932">
    <property type="entry name" value="Neur_chan_memb"/>
    <property type="match status" value="1"/>
</dbReference>
<feature type="region of interest" description="Disordered" evidence="5">
    <location>
        <begin position="258"/>
        <end position="278"/>
    </location>
</feature>
<dbReference type="InterPro" id="IPR006029">
    <property type="entry name" value="Neurotrans-gated_channel_TM"/>
</dbReference>
<evidence type="ECO:0000259" key="7">
    <source>
        <dbReference type="Pfam" id="PF02931"/>
    </source>
</evidence>
<feature type="compositionally biased region" description="Basic and acidic residues" evidence="5">
    <location>
        <begin position="265"/>
        <end position="277"/>
    </location>
</feature>
<keyword evidence="3 6" id="KW-1133">Transmembrane helix</keyword>
<sequence length="317" mass="35877">MILSKGEDRVATEYDPFDRQRCFIEMTSMGLPSSELIFTKQEEETLLNFYVQNGEWELENASLTAGDITVSFSSVPGIQLEFVLKRRPTFFFLNILLPVVFLSLLNILVFIIPVNSGEKITYGITVLLAVSVFLSIVSSMLPRSSDKLPYVTIYLFILLVLSSLTVIDSIFIVYLSHREQEKEKQIKAREKFNSAFRRVNLMQRLVAPMQDRPSLVNMFGFNSKRPASAGSDQGLRPATAENGNARIKRNSVDPLSCLEEAEESSSDHNDEKNDGEKKGRRNNYQLIVKYIDLVSFVVFFVIWVGVTLGFLISISTN</sequence>
<evidence type="ECO:0000256" key="3">
    <source>
        <dbReference type="ARBA" id="ARBA00022989"/>
    </source>
</evidence>
<keyword evidence="2 6" id="KW-0812">Transmembrane</keyword>
<evidence type="ECO:0000256" key="6">
    <source>
        <dbReference type="SAM" id="Phobius"/>
    </source>
</evidence>
<name>A0ABM0JMT4_APLCA</name>
<feature type="transmembrane region" description="Helical" evidence="6">
    <location>
        <begin position="290"/>
        <end position="314"/>
    </location>
</feature>
<comment type="subcellular location">
    <subcellularLocation>
        <location evidence="1">Membrane</location>
        <topology evidence="1">Multi-pass membrane protein</topology>
    </subcellularLocation>
</comment>
<dbReference type="InterPro" id="IPR038050">
    <property type="entry name" value="Neuro_actylchol_rec"/>
</dbReference>
<evidence type="ECO:0000256" key="2">
    <source>
        <dbReference type="ARBA" id="ARBA00022692"/>
    </source>
</evidence>
<dbReference type="SUPFAM" id="SSF90112">
    <property type="entry name" value="Neurotransmitter-gated ion-channel transmembrane pore"/>
    <property type="match status" value="1"/>
</dbReference>
<evidence type="ECO:0000256" key="1">
    <source>
        <dbReference type="ARBA" id="ARBA00004141"/>
    </source>
</evidence>
<feature type="transmembrane region" description="Helical" evidence="6">
    <location>
        <begin position="120"/>
        <end position="141"/>
    </location>
</feature>
<dbReference type="GeneID" id="101856262"/>
<dbReference type="CDD" id="cd19051">
    <property type="entry name" value="LGIC_TM_cation"/>
    <property type="match status" value="1"/>
</dbReference>
<dbReference type="InterPro" id="IPR036734">
    <property type="entry name" value="Neur_chan_lig-bd_sf"/>
</dbReference>
<dbReference type="Gene3D" id="1.20.58.390">
    <property type="entry name" value="Neurotransmitter-gated ion-channel transmembrane domain"/>
    <property type="match status" value="1"/>
</dbReference>
<dbReference type="RefSeq" id="XP_005097365.1">
    <property type="nucleotide sequence ID" value="XM_005097308.1"/>
</dbReference>
<dbReference type="InterPro" id="IPR006202">
    <property type="entry name" value="Neur_chan_lig-bd"/>
</dbReference>
<dbReference type="PANTHER" id="PTHR18945">
    <property type="entry name" value="NEUROTRANSMITTER GATED ION CHANNEL"/>
    <property type="match status" value="1"/>
</dbReference>
<evidence type="ECO:0000256" key="4">
    <source>
        <dbReference type="ARBA" id="ARBA00023136"/>
    </source>
</evidence>
<dbReference type="Proteomes" id="UP000694888">
    <property type="component" value="Unplaced"/>
</dbReference>
<feature type="transmembrane region" description="Helical" evidence="6">
    <location>
        <begin position="153"/>
        <end position="175"/>
    </location>
</feature>
<dbReference type="Gene3D" id="2.70.170.10">
    <property type="entry name" value="Neurotransmitter-gated ion-channel ligand-binding domain"/>
    <property type="match status" value="1"/>
</dbReference>